<evidence type="ECO:0000313" key="1">
    <source>
        <dbReference type="EMBL" id="KAG0411673.1"/>
    </source>
</evidence>
<sequence>MAIQLDVGHEPLLYTKKEYEQSNKRLCRILDDYNNRDADSFLNACSCYVGAAVDELRTVALFDEGGRGLELRLTSSWDMTDTTNG</sequence>
<gene>
    <name evidence="1" type="ORF">HPB47_011194</name>
</gene>
<reference evidence="1 2" key="1">
    <citation type="journal article" date="2020" name="Cell">
        <title>Large-Scale Comparative Analyses of Tick Genomes Elucidate Their Genetic Diversity and Vector Capacities.</title>
        <authorList>
            <consortium name="Tick Genome and Microbiome Consortium (TIGMIC)"/>
            <person name="Jia N."/>
            <person name="Wang J."/>
            <person name="Shi W."/>
            <person name="Du L."/>
            <person name="Sun Y."/>
            <person name="Zhan W."/>
            <person name="Jiang J.F."/>
            <person name="Wang Q."/>
            <person name="Zhang B."/>
            <person name="Ji P."/>
            <person name="Bell-Sakyi L."/>
            <person name="Cui X.M."/>
            <person name="Yuan T.T."/>
            <person name="Jiang B.G."/>
            <person name="Yang W.F."/>
            <person name="Lam T.T."/>
            <person name="Chang Q.C."/>
            <person name="Ding S.J."/>
            <person name="Wang X.J."/>
            <person name="Zhu J.G."/>
            <person name="Ruan X.D."/>
            <person name="Zhao L."/>
            <person name="Wei J.T."/>
            <person name="Ye R.Z."/>
            <person name="Que T.C."/>
            <person name="Du C.H."/>
            <person name="Zhou Y.H."/>
            <person name="Cheng J.X."/>
            <person name="Dai P.F."/>
            <person name="Guo W.B."/>
            <person name="Han X.H."/>
            <person name="Huang E.J."/>
            <person name="Li L.F."/>
            <person name="Wei W."/>
            <person name="Gao Y.C."/>
            <person name="Liu J.Z."/>
            <person name="Shao H.Z."/>
            <person name="Wang X."/>
            <person name="Wang C.C."/>
            <person name="Yang T.C."/>
            <person name="Huo Q.B."/>
            <person name="Li W."/>
            <person name="Chen H.Y."/>
            <person name="Chen S.E."/>
            <person name="Zhou L.G."/>
            <person name="Ni X.B."/>
            <person name="Tian J.H."/>
            <person name="Sheng Y."/>
            <person name="Liu T."/>
            <person name="Pan Y.S."/>
            <person name="Xia L.Y."/>
            <person name="Li J."/>
            <person name="Zhao F."/>
            <person name="Cao W.C."/>
        </authorList>
    </citation>
    <scope>NUCLEOTIDE SEQUENCE [LARGE SCALE GENOMIC DNA]</scope>
    <source>
        <strain evidence="1">Iper-2018</strain>
    </source>
</reference>
<protein>
    <submittedName>
        <fullName evidence="1">Uncharacterized protein</fullName>
    </submittedName>
</protein>
<proteinExistence type="predicted"/>
<organism evidence="1 2">
    <name type="scientific">Ixodes persulcatus</name>
    <name type="common">Taiga tick</name>
    <dbReference type="NCBI Taxonomy" id="34615"/>
    <lineage>
        <taxon>Eukaryota</taxon>
        <taxon>Metazoa</taxon>
        <taxon>Ecdysozoa</taxon>
        <taxon>Arthropoda</taxon>
        <taxon>Chelicerata</taxon>
        <taxon>Arachnida</taxon>
        <taxon>Acari</taxon>
        <taxon>Parasitiformes</taxon>
        <taxon>Ixodida</taxon>
        <taxon>Ixodoidea</taxon>
        <taxon>Ixodidae</taxon>
        <taxon>Ixodinae</taxon>
        <taxon>Ixodes</taxon>
    </lineage>
</organism>
<name>A0AC60NX06_IXOPE</name>
<dbReference type="Proteomes" id="UP000805193">
    <property type="component" value="Unassembled WGS sequence"/>
</dbReference>
<comment type="caution">
    <text evidence="1">The sequence shown here is derived from an EMBL/GenBank/DDBJ whole genome shotgun (WGS) entry which is preliminary data.</text>
</comment>
<dbReference type="EMBL" id="JABSTQ010011414">
    <property type="protein sequence ID" value="KAG0411673.1"/>
    <property type="molecule type" value="Genomic_DNA"/>
</dbReference>
<evidence type="ECO:0000313" key="2">
    <source>
        <dbReference type="Proteomes" id="UP000805193"/>
    </source>
</evidence>
<accession>A0AC60NX06</accession>
<keyword evidence="2" id="KW-1185">Reference proteome</keyword>